<dbReference type="InterPro" id="IPR039697">
    <property type="entry name" value="Alcohol_dehydrogenase_Fe"/>
</dbReference>
<dbReference type="InterPro" id="IPR001670">
    <property type="entry name" value="ADH_Fe/GldA"/>
</dbReference>
<feature type="domain" description="Alcohol dehydrogenase iron-type/glycerol dehydrogenase GldA" evidence="4">
    <location>
        <begin position="10"/>
        <end position="177"/>
    </location>
</feature>
<dbReference type="GO" id="GO:0046872">
    <property type="term" value="F:metal ion binding"/>
    <property type="evidence" value="ECO:0007669"/>
    <property type="project" value="InterPro"/>
</dbReference>
<dbReference type="Gene3D" id="3.40.50.1970">
    <property type="match status" value="1"/>
</dbReference>
<comment type="caution">
    <text evidence="6">The sequence shown here is derived from an EMBL/GenBank/DDBJ whole genome shotgun (WGS) entry which is preliminary data.</text>
</comment>
<reference evidence="6" key="1">
    <citation type="journal article" date="2015" name="Nature">
        <title>Complex archaea that bridge the gap between prokaryotes and eukaryotes.</title>
        <authorList>
            <person name="Spang A."/>
            <person name="Saw J.H."/>
            <person name="Jorgensen S.L."/>
            <person name="Zaremba-Niedzwiedzka K."/>
            <person name="Martijn J."/>
            <person name="Lind A.E."/>
            <person name="van Eijk R."/>
            <person name="Schleper C."/>
            <person name="Guy L."/>
            <person name="Ettema T.J."/>
        </authorList>
    </citation>
    <scope>NUCLEOTIDE SEQUENCE</scope>
</reference>
<name>A0A0F8X6W4_9ZZZZ</name>
<dbReference type="InterPro" id="IPR056798">
    <property type="entry name" value="ADH_Fe_C"/>
</dbReference>
<dbReference type="InterPro" id="IPR018211">
    <property type="entry name" value="ADH_Fe_CS"/>
</dbReference>
<gene>
    <name evidence="6" type="ORF">LCGC14_2983130</name>
</gene>
<dbReference type="Gene3D" id="1.20.1090.10">
    <property type="entry name" value="Dehydroquinate synthase-like - alpha domain"/>
    <property type="match status" value="1"/>
</dbReference>
<protein>
    <submittedName>
        <fullName evidence="6">Uncharacterized protein</fullName>
    </submittedName>
</protein>
<evidence type="ECO:0000313" key="6">
    <source>
        <dbReference type="EMBL" id="KKK64543.1"/>
    </source>
</evidence>
<dbReference type="FunFam" id="3.40.50.1970:FF:000003">
    <property type="entry name" value="Alcohol dehydrogenase, iron-containing"/>
    <property type="match status" value="1"/>
</dbReference>
<dbReference type="AlphaFoldDB" id="A0A0F8X6W4"/>
<comment type="similarity">
    <text evidence="1">Belongs to the iron-containing alcohol dehydrogenase family.</text>
</comment>
<dbReference type="PROSITE" id="PS00913">
    <property type="entry name" value="ADH_IRON_1"/>
    <property type="match status" value="1"/>
</dbReference>
<evidence type="ECO:0000256" key="2">
    <source>
        <dbReference type="ARBA" id="ARBA00023002"/>
    </source>
</evidence>
<evidence type="ECO:0000256" key="3">
    <source>
        <dbReference type="ARBA" id="ARBA00023027"/>
    </source>
</evidence>
<dbReference type="SUPFAM" id="SSF56796">
    <property type="entry name" value="Dehydroquinate synthase-like"/>
    <property type="match status" value="1"/>
</dbReference>
<dbReference type="GO" id="GO:0004022">
    <property type="term" value="F:alcohol dehydrogenase (NAD+) activity"/>
    <property type="evidence" value="ECO:0007669"/>
    <property type="project" value="TreeGrafter"/>
</dbReference>
<proteinExistence type="inferred from homology"/>
<dbReference type="Pfam" id="PF00465">
    <property type="entry name" value="Fe-ADH"/>
    <property type="match status" value="1"/>
</dbReference>
<sequence length="359" mass="37751">MMKTFEFLLPTRIVFGNGVIKNVGQEAKKLGRRALIVTDKGVLRTGCIDAIKDHLTGSGLAVEIFDAVEPNPRDTTVQKGAAVAKDFGCDLLVGVGGGSAIDTAKAIGVIVAEGGIIQDYEGLDKVQKPIMPLIAIPTTAGTGTEVTFWAVVTDTERKFKMSIGSLLMAARIALVDPEITFSLPASMIASTGIDALVHAIEAYTALSAQPISDALALSAIELIGQNIRPAYANGHNAEARYNMMLGSMLAGISFGNSDTAGVHCMGEAMGGLYDSGHGVCMAICLPYWAEYNLIADPAKFVEVAEALGECVEGLPVMEAAQKTVAAVWKLCDDLNIPTAREEGLGEEDFERLAEAASNN</sequence>
<keyword evidence="2" id="KW-0560">Oxidoreductase</keyword>
<keyword evidence="3" id="KW-0520">NAD</keyword>
<dbReference type="CDD" id="cd08551">
    <property type="entry name" value="Fe-ADH"/>
    <property type="match status" value="1"/>
</dbReference>
<dbReference type="PANTHER" id="PTHR11496">
    <property type="entry name" value="ALCOHOL DEHYDROGENASE"/>
    <property type="match status" value="1"/>
</dbReference>
<evidence type="ECO:0000256" key="1">
    <source>
        <dbReference type="ARBA" id="ARBA00007358"/>
    </source>
</evidence>
<dbReference type="EMBL" id="LAZR01060978">
    <property type="protein sequence ID" value="KKK64543.1"/>
    <property type="molecule type" value="Genomic_DNA"/>
</dbReference>
<feature type="non-terminal residue" evidence="6">
    <location>
        <position position="359"/>
    </location>
</feature>
<accession>A0A0F8X6W4</accession>
<dbReference type="Pfam" id="PF25137">
    <property type="entry name" value="ADH_Fe_C"/>
    <property type="match status" value="1"/>
</dbReference>
<evidence type="ECO:0000259" key="4">
    <source>
        <dbReference type="Pfam" id="PF00465"/>
    </source>
</evidence>
<feature type="domain" description="Fe-containing alcohol dehydrogenase-like C-terminal" evidence="5">
    <location>
        <begin position="189"/>
        <end position="357"/>
    </location>
</feature>
<dbReference type="PANTHER" id="PTHR11496:SF102">
    <property type="entry name" value="ALCOHOL DEHYDROGENASE 4"/>
    <property type="match status" value="1"/>
</dbReference>
<evidence type="ECO:0000259" key="5">
    <source>
        <dbReference type="Pfam" id="PF25137"/>
    </source>
</evidence>
<organism evidence="6">
    <name type="scientific">marine sediment metagenome</name>
    <dbReference type="NCBI Taxonomy" id="412755"/>
    <lineage>
        <taxon>unclassified sequences</taxon>
        <taxon>metagenomes</taxon>
        <taxon>ecological metagenomes</taxon>
    </lineage>
</organism>